<dbReference type="Proteomes" id="UP001209570">
    <property type="component" value="Unassembled WGS sequence"/>
</dbReference>
<evidence type="ECO:0000313" key="2">
    <source>
        <dbReference type="Proteomes" id="UP001209570"/>
    </source>
</evidence>
<dbReference type="AlphaFoldDB" id="A0AAD5Q383"/>
<proteinExistence type="predicted"/>
<reference evidence="1" key="1">
    <citation type="submission" date="2021-12" db="EMBL/GenBank/DDBJ databases">
        <title>Prjna785345.</title>
        <authorList>
            <person name="Rujirawat T."/>
            <person name="Krajaejun T."/>
        </authorList>
    </citation>
    <scope>NUCLEOTIDE SEQUENCE</scope>
    <source>
        <strain evidence="1">Pi057C3</strain>
    </source>
</reference>
<name>A0AAD5Q383_PYTIN</name>
<gene>
    <name evidence="1" type="ORF">P43SY_005071</name>
</gene>
<dbReference type="EMBL" id="JAKCXM010000452">
    <property type="protein sequence ID" value="KAJ0393886.1"/>
    <property type="molecule type" value="Genomic_DNA"/>
</dbReference>
<evidence type="ECO:0000313" key="1">
    <source>
        <dbReference type="EMBL" id="KAJ0393886.1"/>
    </source>
</evidence>
<protein>
    <submittedName>
        <fullName evidence="1">Uncharacterized protein</fullName>
    </submittedName>
</protein>
<organism evidence="1 2">
    <name type="scientific">Pythium insidiosum</name>
    <name type="common">Pythiosis disease agent</name>
    <dbReference type="NCBI Taxonomy" id="114742"/>
    <lineage>
        <taxon>Eukaryota</taxon>
        <taxon>Sar</taxon>
        <taxon>Stramenopiles</taxon>
        <taxon>Oomycota</taxon>
        <taxon>Peronosporomycetes</taxon>
        <taxon>Pythiales</taxon>
        <taxon>Pythiaceae</taxon>
        <taxon>Pythium</taxon>
    </lineage>
</organism>
<sequence>MPPPPAPPSPPLSHVERSYCGSSLELAVDVQPRIPLGANSLFVFARFETLDLDSTLSLGQQCSLRYLQSVSQSEANPEAAWVQGVMQNPSRAQAASAMLSTRVFLLNGQTSSKWYYHWESGANKARRLTKHALKAYILYRRPLPAGTAPSAASARDDAVQVIGIVSSPPFTLVSYRRAAWEGMDPMESGSPYTAMSSIVSTETPTDVALQRIAQSQSHATASLSVGSHLSKPAEVTRCDLDDTTGSNNAADERDKFSILNCTCCEAYASERPAVSAVLKDQWVWERQHSGMMAHVKDLAIILYFVSTTSMETLLQPFRLREHVFAALRLHWRGLFGSQSPLASPEIVLTSLFPGWSAAVAAPTSMGSSGSSFGGGGIHSGRPVDGSVSRGASARSERLLLSVSKLCVWAMGDENVAIMREFFAVHSVVLLDKPRLRDAFLHWIALIYKRIQLFCMQEFAGESNITETDSASPCAPQSRDLAVRTVRAISEHIIALIHESSGSRSDPTSVSGLESKLHAKWSVVRDILEQPGVLLWESFVAQLREVYTCQQRAQASAWAWQPDIPRRPPRSFFGGRWSLDAGSVVVDPAPVGRFPGASIGSSLSMLSCLMAMHQLLRVELNMLETGILRRAVPEDGGGDRYDSGGGTNETEGACEARGLEDIQNAWEPLSDIYKDIPLLQIQLSRLHPTAKIVKFKFKCKFNSAVSYTVAPVMWTIMSRFRKIEIVAQVREMSHLDKVDRFVEDLKPETKKEVNYIRCTTLTEAIAAAQVKVASYQGLESENLTFWFRELEIAMSAARIHDERLRVTYAMSHLQGLKV</sequence>
<keyword evidence="2" id="KW-1185">Reference proteome</keyword>
<comment type="caution">
    <text evidence="1">The sequence shown here is derived from an EMBL/GenBank/DDBJ whole genome shotgun (WGS) entry which is preliminary data.</text>
</comment>
<accession>A0AAD5Q383</accession>